<reference evidence="1" key="1">
    <citation type="submission" date="2023-03" db="EMBL/GenBank/DDBJ databases">
        <title>Newly Isolated Salmophages for Biocontrol of Salmonella in Ready-To-Eat Plant-Based Food.</title>
        <authorList>
            <person name="Wojcicki M."/>
            <person name="Swider O."/>
            <person name="Srednicka P."/>
            <person name="Ilczuk T."/>
            <person name="Koperski L."/>
            <person name="Shymialevich D."/>
            <person name="Cieslak H."/>
            <person name="Sokolowska B."/>
            <person name="Juszczuk-Kubiak E."/>
        </authorList>
    </citation>
    <scope>NUCLEOTIDE SEQUENCE</scope>
</reference>
<sequence length="183" mass="21551">MGYYSVGIPFLHFKCILKSPLQIRHDYVYYIHTVEENTVAGNVKYKRDAISLMRDGIKSQYKKADRCEICGCGEELELHHYHTVSLLVKKFAKELQLDFTDEETVLSNRTAFYERYRHELVDDTVTLCVHHHQLLHKVYTKEPPLFSANKQKAWVLKQKEKLQNPQEKTQVKTETKSGFARFL</sequence>
<accession>A0AAX4NEA8</accession>
<dbReference type="EMBL" id="OQ674104">
    <property type="protein sequence ID" value="WYX90297.1"/>
    <property type="molecule type" value="Genomic_DNA"/>
</dbReference>
<protein>
    <recommendedName>
        <fullName evidence="3">Nicking site-specific endonuclease</fullName>
    </recommendedName>
</protein>
<evidence type="ECO:0008006" key="3">
    <source>
        <dbReference type="Google" id="ProtNLM"/>
    </source>
</evidence>
<evidence type="ECO:0000313" key="1">
    <source>
        <dbReference type="EMBL" id="WYX90297.1"/>
    </source>
</evidence>
<proteinExistence type="predicted"/>
<name>A0AAX4NEA8_9CAUD</name>
<evidence type="ECO:0000313" key="2">
    <source>
        <dbReference type="Proteomes" id="UP001431510"/>
    </source>
</evidence>
<gene>
    <name evidence="1" type="ORF">PTQ24_000022</name>
</gene>
<dbReference type="Proteomes" id="UP001431510">
    <property type="component" value="Segment"/>
</dbReference>
<organism evidence="1 2">
    <name type="scientific">Salmonella phage KKP_3822</name>
    <dbReference type="NCBI Taxonomy" id="3027681"/>
    <lineage>
        <taxon>Viruses</taxon>
        <taxon>Duplodnaviria</taxon>
        <taxon>Heunggongvirae</taxon>
        <taxon>Uroviricota</taxon>
        <taxon>Caudoviricetes</taxon>
    </lineage>
</organism>